<gene>
    <name evidence="1" type="ORF">SAMN05444349_111125</name>
</gene>
<dbReference type="STRING" id="871325.SAMN05444349_111125"/>
<dbReference type="Gene3D" id="3.40.50.300">
    <property type="entry name" value="P-loop containing nucleotide triphosphate hydrolases"/>
    <property type="match status" value="1"/>
</dbReference>
<accession>A0A1M4Z1E2</accession>
<dbReference type="PANTHER" id="PTHR13696">
    <property type="entry name" value="P-LOOP CONTAINING NUCLEOSIDE TRIPHOSPHATE HYDROLASE"/>
    <property type="match status" value="1"/>
</dbReference>
<dbReference type="Proteomes" id="UP000184436">
    <property type="component" value="Unassembled WGS sequence"/>
</dbReference>
<sequence length="252" mass="28669">MKKNPVFVAMCNQKGGVGKSAMTILLAGYYHYLKGLNVAVVDCDYPQYSLIRLKERDMRTVENSEYFKQQMINQWNRIQKKAYPIVGAEAEKARDAADKLAKEGDYDLIIVDLPGTVNSRGVFNTIVNMDYVITPIAPDRIVMQSSLAFSTTVIDYSKKRKDVPVKDFLFFWNKKDGRASTEVFDTYNLIMKKMELTVLDTVVPHTNRYDKELSLLTKNYFRCTLMPPPAKALKGSGLAELAEELIVKLNLK</sequence>
<evidence type="ECO:0000313" key="1">
    <source>
        <dbReference type="EMBL" id="SHF11881.1"/>
    </source>
</evidence>
<evidence type="ECO:0000313" key="2">
    <source>
        <dbReference type="Proteomes" id="UP000184436"/>
    </source>
</evidence>
<dbReference type="Pfam" id="PF09140">
    <property type="entry name" value="MipZ"/>
    <property type="match status" value="1"/>
</dbReference>
<dbReference type="EMBL" id="FQVD01000011">
    <property type="protein sequence ID" value="SHF11881.1"/>
    <property type="molecule type" value="Genomic_DNA"/>
</dbReference>
<proteinExistence type="predicted"/>
<dbReference type="InterPro" id="IPR015223">
    <property type="entry name" value="MipZ"/>
</dbReference>
<keyword evidence="2" id="KW-1185">Reference proteome</keyword>
<dbReference type="CDD" id="cd02042">
    <property type="entry name" value="ParAB_family"/>
    <property type="match status" value="1"/>
</dbReference>
<organism evidence="1 2">
    <name type="scientific">Bacteroides faecichinchillae</name>
    <dbReference type="NCBI Taxonomy" id="871325"/>
    <lineage>
        <taxon>Bacteria</taxon>
        <taxon>Pseudomonadati</taxon>
        <taxon>Bacteroidota</taxon>
        <taxon>Bacteroidia</taxon>
        <taxon>Bacteroidales</taxon>
        <taxon>Bacteroidaceae</taxon>
        <taxon>Bacteroides</taxon>
    </lineage>
</organism>
<dbReference type="InterPro" id="IPR027417">
    <property type="entry name" value="P-loop_NTPase"/>
</dbReference>
<name>A0A1M4Z1E2_9BACE</name>
<dbReference type="SUPFAM" id="SSF52540">
    <property type="entry name" value="P-loop containing nucleoside triphosphate hydrolases"/>
    <property type="match status" value="1"/>
</dbReference>
<dbReference type="OrthoDB" id="978593at2"/>
<dbReference type="PANTHER" id="PTHR13696:SF52">
    <property type="entry name" value="PARA FAMILY PROTEIN CT_582"/>
    <property type="match status" value="1"/>
</dbReference>
<dbReference type="AlphaFoldDB" id="A0A1M4Z1E2"/>
<dbReference type="RefSeq" id="WP_025018912.1">
    <property type="nucleotide sequence ID" value="NZ_FQVD01000011.1"/>
</dbReference>
<reference evidence="1 2" key="1">
    <citation type="submission" date="2016-11" db="EMBL/GenBank/DDBJ databases">
        <authorList>
            <person name="Jaros S."/>
            <person name="Januszkiewicz K."/>
            <person name="Wedrychowicz H."/>
        </authorList>
    </citation>
    <scope>NUCLEOTIDE SEQUENCE [LARGE SCALE GENOMIC DNA]</scope>
    <source>
        <strain evidence="1 2">DSM 26883</strain>
    </source>
</reference>
<dbReference type="InterPro" id="IPR050678">
    <property type="entry name" value="DNA_Partitioning_ATPase"/>
</dbReference>
<protein>
    <submittedName>
        <fullName evidence="1">Cellulose biosynthesis protein BcsQ</fullName>
    </submittedName>
</protein>